<accession>A0ABQ2XAU6</accession>
<comment type="caution">
    <text evidence="2">The sequence shown here is derived from an EMBL/GenBank/DDBJ whole genome shotgun (WGS) entry which is preliminary data.</text>
</comment>
<sequence length="195" mass="21882">MLSKNTFLCALRFVIACSTLLVSNQSLAKQDPQDTTIPSLCLKDESNLATAWMGNAISTESGYKNKKDGKIVSICTDVEQAPYQKVVYRYGLPQRIELEMIASDTAPFYFFNHSTSPHTGEDMVFFNNANYTYYLVIAAGQANGVTLRIYHGKKLIFNRFSGNRDGEDFVLGPAEVDLKARQSKRYQIKKPAHAF</sequence>
<dbReference type="EMBL" id="BMYT01000002">
    <property type="protein sequence ID" value="GGX08342.1"/>
    <property type="molecule type" value="Genomic_DNA"/>
</dbReference>
<keyword evidence="3" id="KW-1185">Reference proteome</keyword>
<feature type="chain" id="PRO_5046260052" evidence="1">
    <location>
        <begin position="29"/>
        <end position="195"/>
    </location>
</feature>
<proteinExistence type="predicted"/>
<name>A0ABQ2XAU6_9BURK</name>
<protein>
    <submittedName>
        <fullName evidence="2">Uncharacterized protein</fullName>
    </submittedName>
</protein>
<organism evidence="2 3">
    <name type="scientific">Undibacterium macrobrachii</name>
    <dbReference type="NCBI Taxonomy" id="1119058"/>
    <lineage>
        <taxon>Bacteria</taxon>
        <taxon>Pseudomonadati</taxon>
        <taxon>Pseudomonadota</taxon>
        <taxon>Betaproteobacteria</taxon>
        <taxon>Burkholderiales</taxon>
        <taxon>Oxalobacteraceae</taxon>
        <taxon>Undibacterium</taxon>
    </lineage>
</organism>
<evidence type="ECO:0000313" key="2">
    <source>
        <dbReference type="EMBL" id="GGX08342.1"/>
    </source>
</evidence>
<keyword evidence="1" id="KW-0732">Signal</keyword>
<evidence type="ECO:0000256" key="1">
    <source>
        <dbReference type="SAM" id="SignalP"/>
    </source>
</evidence>
<gene>
    <name evidence="2" type="ORF">GCM10011282_13000</name>
</gene>
<feature type="signal peptide" evidence="1">
    <location>
        <begin position="1"/>
        <end position="28"/>
    </location>
</feature>
<dbReference type="Proteomes" id="UP000620127">
    <property type="component" value="Unassembled WGS sequence"/>
</dbReference>
<dbReference type="RefSeq" id="WP_189345249.1">
    <property type="nucleotide sequence ID" value="NZ_BMYT01000002.1"/>
</dbReference>
<reference evidence="3" key="1">
    <citation type="journal article" date="2019" name="Int. J. Syst. Evol. Microbiol.">
        <title>The Global Catalogue of Microorganisms (GCM) 10K type strain sequencing project: providing services to taxonomists for standard genome sequencing and annotation.</title>
        <authorList>
            <consortium name="The Broad Institute Genomics Platform"/>
            <consortium name="The Broad Institute Genome Sequencing Center for Infectious Disease"/>
            <person name="Wu L."/>
            <person name="Ma J."/>
        </authorList>
    </citation>
    <scope>NUCLEOTIDE SEQUENCE [LARGE SCALE GENOMIC DNA]</scope>
    <source>
        <strain evidence="3">KCTC 23916</strain>
    </source>
</reference>
<evidence type="ECO:0000313" key="3">
    <source>
        <dbReference type="Proteomes" id="UP000620127"/>
    </source>
</evidence>